<accession>Q213L0</accession>
<reference evidence="2" key="1">
    <citation type="submission" date="2006-03" db="EMBL/GenBank/DDBJ databases">
        <title>Complete sequence of Rhodopseudomonas palustris BisB18.</title>
        <authorList>
            <consortium name="US DOE Joint Genome Institute"/>
            <person name="Copeland A."/>
            <person name="Lucas S."/>
            <person name="Lapidus A."/>
            <person name="Barry K."/>
            <person name="Detter J.C."/>
            <person name="Glavina del Rio T."/>
            <person name="Hammon N."/>
            <person name="Israni S."/>
            <person name="Dalin E."/>
            <person name="Tice H."/>
            <person name="Pitluck S."/>
            <person name="Chain P."/>
            <person name="Malfatti S."/>
            <person name="Shin M."/>
            <person name="Vergez L."/>
            <person name="Schmutz J."/>
            <person name="Larimer F."/>
            <person name="Land M."/>
            <person name="Hauser L."/>
            <person name="Pelletier D.A."/>
            <person name="Kyrpides N."/>
            <person name="Anderson I."/>
            <person name="Oda Y."/>
            <person name="Harwood C.S."/>
            <person name="Richardson P."/>
        </authorList>
    </citation>
    <scope>NUCLEOTIDE SEQUENCE [LARGE SCALE GENOMIC DNA]</scope>
    <source>
        <strain evidence="2">BisB18</strain>
    </source>
</reference>
<dbReference type="KEGG" id="rpc:RPC_2878"/>
<protein>
    <recommendedName>
        <fullName evidence="3">Lipoprotein</fullName>
    </recommendedName>
</protein>
<evidence type="ECO:0008006" key="3">
    <source>
        <dbReference type="Google" id="ProtNLM"/>
    </source>
</evidence>
<dbReference type="AlphaFoldDB" id="Q213L0"/>
<name>Q213L0_RHOPB</name>
<dbReference type="HOGENOM" id="CLU_1446601_0_0_5"/>
<evidence type="ECO:0000256" key="1">
    <source>
        <dbReference type="SAM" id="SignalP"/>
    </source>
</evidence>
<dbReference type="EMBL" id="CP000301">
    <property type="protein sequence ID" value="ABD88426.1"/>
    <property type="molecule type" value="Genomic_DNA"/>
</dbReference>
<feature type="chain" id="PRO_5004199378" description="Lipoprotein" evidence="1">
    <location>
        <begin position="24"/>
        <end position="187"/>
    </location>
</feature>
<proteinExistence type="predicted"/>
<keyword evidence="1" id="KW-0732">Signal</keyword>
<sequence>MAVTLPKRALAFAAALLPLLGCASVSREPRVNELGVELHSISRDEGLGMSLAACTAGGQLDRYVDNARAGANSWYEVVRTIDQCNIDAARYYTSPETMSRIIVPLDTLVRVGTPDCRDNASVLRQRILATNREIVGLVGALTSLCQTTDSLSDMGLQKRRLRQQRADICRRIGRALGGSSGDGCRSD</sequence>
<organism evidence="2">
    <name type="scientific">Rhodopseudomonas palustris (strain BisB18)</name>
    <dbReference type="NCBI Taxonomy" id="316056"/>
    <lineage>
        <taxon>Bacteria</taxon>
        <taxon>Pseudomonadati</taxon>
        <taxon>Pseudomonadota</taxon>
        <taxon>Alphaproteobacteria</taxon>
        <taxon>Hyphomicrobiales</taxon>
        <taxon>Nitrobacteraceae</taxon>
        <taxon>Rhodopseudomonas</taxon>
    </lineage>
</organism>
<evidence type="ECO:0000313" key="2">
    <source>
        <dbReference type="EMBL" id="ABD88426.1"/>
    </source>
</evidence>
<dbReference type="STRING" id="316056.RPC_2878"/>
<feature type="signal peptide" evidence="1">
    <location>
        <begin position="1"/>
        <end position="23"/>
    </location>
</feature>
<gene>
    <name evidence="2" type="ordered locus">RPC_2878</name>
</gene>